<dbReference type="GO" id="GO:0045944">
    <property type="term" value="P:positive regulation of transcription by RNA polymerase II"/>
    <property type="evidence" value="ECO:0007669"/>
    <property type="project" value="TreeGrafter"/>
</dbReference>
<dbReference type="InParanoid" id="A0A7C8IYX2"/>
<dbReference type="AlphaFoldDB" id="A0A7C8IYX2"/>
<dbReference type="PANTHER" id="PTHR37534:SF38">
    <property type="entry name" value="ZN(2)-C6 FUNGAL-TYPE DOMAIN-CONTAINING PROTEIN"/>
    <property type="match status" value="1"/>
</dbReference>
<name>A0A7C8IYX2_9PEZI</name>
<keyword evidence="4" id="KW-1185">Reference proteome</keyword>
<sequence length="387" mass="43035">MHKQELSSSVPRAMSLIPGLPTSSRRLLEYFTVAADSFSCNNKIKEGFCATFIPIAVQEPRCMASVLSLAAVHRFHAGLSHDQAELAMLQLHAVKQQRMGLLESPSEALIASTLLLCYSGVIAGAESGLPWRVHLEGAAYLLRQDPSGWTTHAPQPMKAFISRCFISLAALANVSGTPPSPTVSTQALQMMELINTTPPIDEFTAYSPDFAYILFDLGDLLREKTDTSSQSRIINAAWLEERYITTERMTPDHSHEYRCVNESYYQAALLHVYQRIGGLRSSTKEIQDIVSRILGLLHEVELHRGPCLGVVLFFPAFSAGCGAVHAADRERVRSILMSMVDMISFVNIRQGMAILESLWSHRDRNGESEMNCSWNQFIAKDVDILLY</sequence>
<dbReference type="PANTHER" id="PTHR37534">
    <property type="entry name" value="TRANSCRIPTIONAL ACTIVATOR PROTEIN UGA3"/>
    <property type="match status" value="1"/>
</dbReference>
<accession>A0A7C8IYX2</accession>
<dbReference type="GO" id="GO:0003700">
    <property type="term" value="F:DNA-binding transcription factor activity"/>
    <property type="evidence" value="ECO:0007669"/>
    <property type="project" value="TreeGrafter"/>
</dbReference>
<gene>
    <name evidence="3" type="ORF">GQX73_g3809</name>
</gene>
<dbReference type="EMBL" id="WUBL01000032">
    <property type="protein sequence ID" value="KAF2969722.1"/>
    <property type="molecule type" value="Genomic_DNA"/>
</dbReference>
<dbReference type="Proteomes" id="UP000481858">
    <property type="component" value="Unassembled WGS sequence"/>
</dbReference>
<comment type="caution">
    <text evidence="3">The sequence shown here is derived from an EMBL/GenBank/DDBJ whole genome shotgun (WGS) entry which is preliminary data.</text>
</comment>
<keyword evidence="2" id="KW-0539">Nucleus</keyword>
<dbReference type="InterPro" id="IPR021858">
    <property type="entry name" value="Fun_TF"/>
</dbReference>
<comment type="subcellular location">
    <subcellularLocation>
        <location evidence="1">Nucleus</location>
    </subcellularLocation>
</comment>
<evidence type="ECO:0000256" key="1">
    <source>
        <dbReference type="ARBA" id="ARBA00004123"/>
    </source>
</evidence>
<reference evidence="3 4" key="1">
    <citation type="submission" date="2019-12" db="EMBL/GenBank/DDBJ databases">
        <title>Draft genome sequence of the ascomycete Xylaria multiplex DSM 110363.</title>
        <authorList>
            <person name="Buettner E."/>
            <person name="Kellner H."/>
        </authorList>
    </citation>
    <scope>NUCLEOTIDE SEQUENCE [LARGE SCALE GENOMIC DNA]</scope>
    <source>
        <strain evidence="3 4">DSM 110363</strain>
    </source>
</reference>
<organism evidence="3 4">
    <name type="scientific">Xylaria multiplex</name>
    <dbReference type="NCBI Taxonomy" id="323545"/>
    <lineage>
        <taxon>Eukaryota</taxon>
        <taxon>Fungi</taxon>
        <taxon>Dikarya</taxon>
        <taxon>Ascomycota</taxon>
        <taxon>Pezizomycotina</taxon>
        <taxon>Sordariomycetes</taxon>
        <taxon>Xylariomycetidae</taxon>
        <taxon>Xylariales</taxon>
        <taxon>Xylariaceae</taxon>
        <taxon>Xylaria</taxon>
    </lineage>
</organism>
<proteinExistence type="predicted"/>
<dbReference type="OrthoDB" id="5229455at2759"/>
<evidence type="ECO:0000313" key="3">
    <source>
        <dbReference type="EMBL" id="KAF2969722.1"/>
    </source>
</evidence>
<dbReference type="GO" id="GO:0000976">
    <property type="term" value="F:transcription cis-regulatory region binding"/>
    <property type="evidence" value="ECO:0007669"/>
    <property type="project" value="TreeGrafter"/>
</dbReference>
<evidence type="ECO:0000256" key="2">
    <source>
        <dbReference type="ARBA" id="ARBA00023242"/>
    </source>
</evidence>
<dbReference type="GO" id="GO:0005634">
    <property type="term" value="C:nucleus"/>
    <property type="evidence" value="ECO:0007669"/>
    <property type="project" value="UniProtKB-SubCell"/>
</dbReference>
<dbReference type="Pfam" id="PF11951">
    <property type="entry name" value="Fungal_trans_2"/>
    <property type="match status" value="1"/>
</dbReference>
<evidence type="ECO:0000313" key="4">
    <source>
        <dbReference type="Proteomes" id="UP000481858"/>
    </source>
</evidence>
<protein>
    <submittedName>
        <fullName evidence="3">Uncharacterized protein</fullName>
    </submittedName>
</protein>